<gene>
    <name evidence="1" type="ORF">CH357_07460</name>
</gene>
<dbReference type="RefSeq" id="WP_100706111.1">
    <property type="nucleotide sequence ID" value="NZ_NPDL01000003.1"/>
</dbReference>
<evidence type="ECO:0000313" key="1">
    <source>
        <dbReference type="EMBL" id="PJZ26323.1"/>
    </source>
</evidence>
<dbReference type="AlphaFoldDB" id="A0A2M9XF70"/>
<organism evidence="1 2">
    <name type="scientific">Leptospira hartskeerlii</name>
    <dbReference type="NCBI Taxonomy" id="2023177"/>
    <lineage>
        <taxon>Bacteria</taxon>
        <taxon>Pseudomonadati</taxon>
        <taxon>Spirochaetota</taxon>
        <taxon>Spirochaetia</taxon>
        <taxon>Leptospirales</taxon>
        <taxon>Leptospiraceae</taxon>
        <taxon>Leptospira</taxon>
    </lineage>
</organism>
<dbReference type="OrthoDB" id="345437at2"/>
<dbReference type="EMBL" id="NPDN01000003">
    <property type="protein sequence ID" value="PJZ26323.1"/>
    <property type="molecule type" value="Genomic_DNA"/>
</dbReference>
<sequence>MKRLTVLFLFSYLSLINCGSGPSQDLSGLLLLLAGGGGNSFHCGQTVANPVSFASANGNFVDETSLLTALGGDNCSTPSLTNNENGTVIDATNKFLWTLCVIDGNTGSPHTYSTPNCGVFTGADVGYDQSGGATVCSNLTYAGHSDWILPDAIQLHVLRTASTPFALGAFGSANNSIADGGTPVWSSTIISSSLGITPLYEANNVFQAFTVTSVSQAIVICMAKL</sequence>
<evidence type="ECO:0008006" key="3">
    <source>
        <dbReference type="Google" id="ProtNLM"/>
    </source>
</evidence>
<evidence type="ECO:0000313" key="2">
    <source>
        <dbReference type="Proteomes" id="UP000232196"/>
    </source>
</evidence>
<accession>A0A2M9XF70</accession>
<name>A0A2M9XF70_9LEPT</name>
<protein>
    <recommendedName>
        <fullName evidence="3">DUF1566 domain-containing protein</fullName>
    </recommendedName>
</protein>
<proteinExistence type="predicted"/>
<comment type="caution">
    <text evidence="1">The sequence shown here is derived from an EMBL/GenBank/DDBJ whole genome shotgun (WGS) entry which is preliminary data.</text>
</comment>
<keyword evidence="2" id="KW-1185">Reference proteome</keyword>
<reference evidence="1 2" key="1">
    <citation type="submission" date="2017-07" db="EMBL/GenBank/DDBJ databases">
        <title>Leptospira spp. isolated from tropical soils.</title>
        <authorList>
            <person name="Thibeaux R."/>
            <person name="Iraola G."/>
            <person name="Ferres I."/>
            <person name="Bierque E."/>
            <person name="Girault D."/>
            <person name="Soupe-Gilbert M.-E."/>
            <person name="Picardeau M."/>
            <person name="Goarant C."/>
        </authorList>
    </citation>
    <scope>NUCLEOTIDE SEQUENCE [LARGE SCALE GENOMIC DNA]</scope>
    <source>
        <strain evidence="1 2">MCA1-C-A1</strain>
    </source>
</reference>
<dbReference type="Proteomes" id="UP000232196">
    <property type="component" value="Unassembled WGS sequence"/>
</dbReference>